<evidence type="ECO:0000313" key="1">
    <source>
        <dbReference type="EMBL" id="OAX38441.1"/>
    </source>
</evidence>
<organism evidence="1 2">
    <name type="scientific">Rhizopogon vinicolor AM-OR11-026</name>
    <dbReference type="NCBI Taxonomy" id="1314800"/>
    <lineage>
        <taxon>Eukaryota</taxon>
        <taxon>Fungi</taxon>
        <taxon>Dikarya</taxon>
        <taxon>Basidiomycota</taxon>
        <taxon>Agaricomycotina</taxon>
        <taxon>Agaricomycetes</taxon>
        <taxon>Agaricomycetidae</taxon>
        <taxon>Boletales</taxon>
        <taxon>Suillineae</taxon>
        <taxon>Rhizopogonaceae</taxon>
        <taxon>Rhizopogon</taxon>
    </lineage>
</organism>
<accession>A0A1B7N0U9</accession>
<evidence type="ECO:0000313" key="2">
    <source>
        <dbReference type="Proteomes" id="UP000092154"/>
    </source>
</evidence>
<protein>
    <submittedName>
        <fullName evidence="1">Uncharacterized protein</fullName>
    </submittedName>
</protein>
<keyword evidence="2" id="KW-1185">Reference proteome</keyword>
<name>A0A1B7N0U9_9AGAM</name>
<dbReference type="AlphaFoldDB" id="A0A1B7N0U9"/>
<reference evidence="1 2" key="1">
    <citation type="submission" date="2016-06" db="EMBL/GenBank/DDBJ databases">
        <title>Comparative genomics of the ectomycorrhizal sister species Rhizopogon vinicolor and Rhizopogon vesiculosus (Basidiomycota: Boletales) reveals a divergence of the mating type B locus.</title>
        <authorList>
            <consortium name="DOE Joint Genome Institute"/>
            <person name="Mujic A.B."/>
            <person name="Kuo A."/>
            <person name="Tritt A."/>
            <person name="Lipzen A."/>
            <person name="Chen C."/>
            <person name="Johnson J."/>
            <person name="Sharma A."/>
            <person name="Barry K."/>
            <person name="Grigoriev I.V."/>
            <person name="Spatafora J.W."/>
        </authorList>
    </citation>
    <scope>NUCLEOTIDE SEQUENCE [LARGE SCALE GENOMIC DNA]</scope>
    <source>
        <strain evidence="1 2">AM-OR11-026</strain>
    </source>
</reference>
<gene>
    <name evidence="1" type="ORF">K503DRAFT_160217</name>
</gene>
<dbReference type="InParanoid" id="A0A1B7N0U9"/>
<proteinExistence type="predicted"/>
<dbReference type="EMBL" id="KV448295">
    <property type="protein sequence ID" value="OAX38441.1"/>
    <property type="molecule type" value="Genomic_DNA"/>
</dbReference>
<dbReference type="OrthoDB" id="1274115at2759"/>
<sequence length="55" mass="5859">MDRARALMDINYCGEVTVSLEAVRIVREENAKGAGYACASIELGSDQGGPDSRVL</sequence>
<dbReference type="Proteomes" id="UP000092154">
    <property type="component" value="Unassembled WGS sequence"/>
</dbReference>